<organism evidence="1 2">
    <name type="scientific">Cohnella herbarum</name>
    <dbReference type="NCBI Taxonomy" id="2728023"/>
    <lineage>
        <taxon>Bacteria</taxon>
        <taxon>Bacillati</taxon>
        <taxon>Bacillota</taxon>
        <taxon>Bacilli</taxon>
        <taxon>Bacillales</taxon>
        <taxon>Paenibacillaceae</taxon>
        <taxon>Cohnella</taxon>
    </lineage>
</organism>
<dbReference type="EMBL" id="CP051680">
    <property type="protein sequence ID" value="QJD86478.1"/>
    <property type="molecule type" value="Genomic_DNA"/>
</dbReference>
<dbReference type="RefSeq" id="WP_169282727.1">
    <property type="nucleotide sequence ID" value="NZ_CP051680.1"/>
</dbReference>
<dbReference type="KEGG" id="cheb:HH215_27150"/>
<protein>
    <submittedName>
        <fullName evidence="1">Uncharacterized protein</fullName>
    </submittedName>
</protein>
<dbReference type="AlphaFoldDB" id="A0A7Z2VNC0"/>
<gene>
    <name evidence="1" type="ORF">HH215_27150</name>
</gene>
<name>A0A7Z2VNC0_9BACL</name>
<sequence>MNLYRILSQSLGIDRMKTFLKDNFVSTGHPGTGDLENVGKDEIRDRLAAATDYVGQELANRAEEMAAFVHTMQDGDYILVADQDSVYLGDVGDYYYVEASDSEEDGLCHRRGVTWLNRIPRSQLNAYVQEWLDSEGGAVKAFEYSFRLAGLDNWVSPRDQPQNVQFGEMPATPSAVYVDQETIDEALGVLKQALRCEDADRRERAAAAILRYAK</sequence>
<reference evidence="1 2" key="1">
    <citation type="submission" date="2020-04" db="EMBL/GenBank/DDBJ databases">
        <title>Genome sequencing of novel species.</title>
        <authorList>
            <person name="Heo J."/>
            <person name="Kim S.-J."/>
            <person name="Kim J.-S."/>
            <person name="Hong S.-B."/>
            <person name="Kwon S.-W."/>
        </authorList>
    </citation>
    <scope>NUCLEOTIDE SEQUENCE [LARGE SCALE GENOMIC DNA]</scope>
    <source>
        <strain evidence="1 2">MFER-1</strain>
    </source>
</reference>
<keyword evidence="2" id="KW-1185">Reference proteome</keyword>
<proteinExistence type="predicted"/>
<dbReference type="Proteomes" id="UP000502248">
    <property type="component" value="Chromosome"/>
</dbReference>
<accession>A0A7Z2VNC0</accession>
<evidence type="ECO:0000313" key="1">
    <source>
        <dbReference type="EMBL" id="QJD86478.1"/>
    </source>
</evidence>
<evidence type="ECO:0000313" key="2">
    <source>
        <dbReference type="Proteomes" id="UP000502248"/>
    </source>
</evidence>